<dbReference type="AlphaFoldDB" id="A0A2L0EPV1"/>
<keyword evidence="1" id="KW-0732">Signal</keyword>
<sequence>MRYGQATLILMALGTGLLGCAIGADAEEYSDNDETTGGDAAELVGESSQALTASISKTATQCSTTLTAVANGSGDYVYAWSGTDIPRDTNTPTITFTPTQDTRINLFIIDRATGEITFAQTPVWRHLYGAFSVFVPNVMTPNDDGYNDRWMVVDSSRQIGVPINAHSYSLTIVNRWGGSVYQSSASAAPGTPGVLGGDISWNGRVNGTGSLVSTGVYYYTFTISNCDRSSSYNGNISVVY</sequence>
<name>A0A2L0EPV1_SORCE</name>
<dbReference type="EMBL" id="CP012673">
    <property type="protein sequence ID" value="AUX41295.1"/>
    <property type="molecule type" value="Genomic_DNA"/>
</dbReference>
<dbReference type="Proteomes" id="UP000238348">
    <property type="component" value="Chromosome"/>
</dbReference>
<evidence type="ECO:0008006" key="4">
    <source>
        <dbReference type="Google" id="ProtNLM"/>
    </source>
</evidence>
<reference evidence="2 3" key="1">
    <citation type="submission" date="2015-09" db="EMBL/GenBank/DDBJ databases">
        <title>Sorangium comparison.</title>
        <authorList>
            <person name="Zaburannyi N."/>
            <person name="Bunk B."/>
            <person name="Overmann J."/>
            <person name="Mueller R."/>
        </authorList>
    </citation>
    <scope>NUCLEOTIDE SEQUENCE [LARGE SCALE GENOMIC DNA]</scope>
    <source>
        <strain evidence="2 3">So ce26</strain>
    </source>
</reference>
<accession>A0A2L0EPV1</accession>
<feature type="chain" id="PRO_5014669107" description="FlgD Ig-like domain-containing protein" evidence="1">
    <location>
        <begin position="27"/>
        <end position="240"/>
    </location>
</feature>
<evidence type="ECO:0000256" key="1">
    <source>
        <dbReference type="SAM" id="SignalP"/>
    </source>
</evidence>
<dbReference type="PROSITE" id="PS51257">
    <property type="entry name" value="PROKAR_LIPOPROTEIN"/>
    <property type="match status" value="1"/>
</dbReference>
<feature type="signal peptide" evidence="1">
    <location>
        <begin position="1"/>
        <end position="26"/>
    </location>
</feature>
<evidence type="ECO:0000313" key="2">
    <source>
        <dbReference type="EMBL" id="AUX41295.1"/>
    </source>
</evidence>
<gene>
    <name evidence="2" type="ORF">SOCE26_027050</name>
</gene>
<dbReference type="Pfam" id="PF13585">
    <property type="entry name" value="CHU_C"/>
    <property type="match status" value="1"/>
</dbReference>
<proteinExistence type="predicted"/>
<organism evidence="2 3">
    <name type="scientific">Sorangium cellulosum</name>
    <name type="common">Polyangium cellulosum</name>
    <dbReference type="NCBI Taxonomy" id="56"/>
    <lineage>
        <taxon>Bacteria</taxon>
        <taxon>Pseudomonadati</taxon>
        <taxon>Myxococcota</taxon>
        <taxon>Polyangia</taxon>
        <taxon>Polyangiales</taxon>
        <taxon>Polyangiaceae</taxon>
        <taxon>Sorangium</taxon>
    </lineage>
</organism>
<evidence type="ECO:0000313" key="3">
    <source>
        <dbReference type="Proteomes" id="UP000238348"/>
    </source>
</evidence>
<protein>
    <recommendedName>
        <fullName evidence="4">FlgD Ig-like domain-containing protein</fullName>
    </recommendedName>
</protein>